<dbReference type="AlphaFoldDB" id="A0A448Z3K4"/>
<accession>A0A448Z3K4</accession>
<reference evidence="2 3" key="1">
    <citation type="submission" date="2019-01" db="EMBL/GenBank/DDBJ databases">
        <authorList>
            <person name="Ferrante I. M."/>
        </authorList>
    </citation>
    <scope>NUCLEOTIDE SEQUENCE [LARGE SCALE GENOMIC DNA]</scope>
    <source>
        <strain evidence="2 3">B856</strain>
    </source>
</reference>
<feature type="compositionally biased region" description="Low complexity" evidence="1">
    <location>
        <begin position="297"/>
        <end position="312"/>
    </location>
</feature>
<gene>
    <name evidence="2" type="ORF">PSNMU_V1.4_AUG-EV-PASAV3_0033750</name>
</gene>
<organism evidence="2 3">
    <name type="scientific">Pseudo-nitzschia multistriata</name>
    <dbReference type="NCBI Taxonomy" id="183589"/>
    <lineage>
        <taxon>Eukaryota</taxon>
        <taxon>Sar</taxon>
        <taxon>Stramenopiles</taxon>
        <taxon>Ochrophyta</taxon>
        <taxon>Bacillariophyta</taxon>
        <taxon>Bacillariophyceae</taxon>
        <taxon>Bacillariophycidae</taxon>
        <taxon>Bacillariales</taxon>
        <taxon>Bacillariaceae</taxon>
        <taxon>Pseudo-nitzschia</taxon>
    </lineage>
</organism>
<feature type="compositionally biased region" description="Polar residues" evidence="1">
    <location>
        <begin position="436"/>
        <end position="455"/>
    </location>
</feature>
<keyword evidence="3" id="KW-1185">Reference proteome</keyword>
<proteinExistence type="predicted"/>
<dbReference type="EMBL" id="CAACVS010000096">
    <property type="protein sequence ID" value="VEU36612.1"/>
    <property type="molecule type" value="Genomic_DNA"/>
</dbReference>
<feature type="region of interest" description="Disordered" evidence="1">
    <location>
        <begin position="61"/>
        <end position="82"/>
    </location>
</feature>
<feature type="region of interest" description="Disordered" evidence="1">
    <location>
        <begin position="420"/>
        <end position="479"/>
    </location>
</feature>
<evidence type="ECO:0000256" key="1">
    <source>
        <dbReference type="SAM" id="MobiDB-lite"/>
    </source>
</evidence>
<protein>
    <submittedName>
        <fullName evidence="2">Uncharacterized protein</fullName>
    </submittedName>
</protein>
<feature type="region of interest" description="Disordered" evidence="1">
    <location>
        <begin position="285"/>
        <end position="403"/>
    </location>
</feature>
<evidence type="ECO:0000313" key="3">
    <source>
        <dbReference type="Proteomes" id="UP000291116"/>
    </source>
</evidence>
<evidence type="ECO:0000313" key="2">
    <source>
        <dbReference type="EMBL" id="VEU36612.1"/>
    </source>
</evidence>
<dbReference type="OrthoDB" id="46254at2759"/>
<sequence length="479" mass="52744">MVQCRPFCGIEDFPPKSKVPVCSTCKKTNRTRSFCRDRHKHRKLPWCTVYVMLSTQESADPSTVSAAPSTKFEGPRDENTMRKTNTLDSSTAAIQNCENISVEQNTEVGKTKDSGSDFDINDIPESRTMLIQINDESIVMNWLKRLPEDESSSRGVWAPQPQVATQEQKCSLAGTAIIQGAQGPNLPHAPVAPSTVRIPKREADSLFLHPPTASSLDSYNRHSVGPANLADGQSISTYHGTRKRNEPSHHPYPYNPLTPLHKDTAVPPQYTSHLWPYPNTAIPSHSASHPHPYVTVPESPISPAPDIASPGATSRGSPRSPTVTAGEAAAMRRKKPRREFEPDGKHESQRLDLSPSPPVSTVPQLQRPLGSYSQVPIASGHPPAGPPPMHPSQHHSSQVQSEQQPWMAYHPMYQPQLQPMGIQYYNDPTNMALRTPENNSRSLQHNDESPNNVTMTPGPGDGGGDHDSDDNDFNRRSLH</sequence>
<feature type="compositionally biased region" description="Polar residues" evidence="1">
    <location>
        <begin position="314"/>
        <end position="323"/>
    </location>
</feature>
<feature type="compositionally biased region" description="Basic and acidic residues" evidence="1">
    <location>
        <begin position="338"/>
        <end position="350"/>
    </location>
</feature>
<dbReference type="Proteomes" id="UP000291116">
    <property type="component" value="Unassembled WGS sequence"/>
</dbReference>
<feature type="compositionally biased region" description="Low complexity" evidence="1">
    <location>
        <begin position="394"/>
        <end position="403"/>
    </location>
</feature>
<name>A0A448Z3K4_9STRA</name>
<feature type="region of interest" description="Disordered" evidence="1">
    <location>
        <begin position="208"/>
        <end position="265"/>
    </location>
</feature>